<feature type="transmembrane region" description="Helical" evidence="1">
    <location>
        <begin position="39"/>
        <end position="57"/>
    </location>
</feature>
<organism evidence="2 3">
    <name type="scientific">Acrobeloides nanus</name>
    <dbReference type="NCBI Taxonomy" id="290746"/>
    <lineage>
        <taxon>Eukaryota</taxon>
        <taxon>Metazoa</taxon>
        <taxon>Ecdysozoa</taxon>
        <taxon>Nematoda</taxon>
        <taxon>Chromadorea</taxon>
        <taxon>Rhabditida</taxon>
        <taxon>Tylenchina</taxon>
        <taxon>Cephalobomorpha</taxon>
        <taxon>Cephaloboidea</taxon>
        <taxon>Cephalobidae</taxon>
        <taxon>Acrobeloides</taxon>
    </lineage>
</organism>
<dbReference type="Proteomes" id="UP000887540">
    <property type="component" value="Unplaced"/>
</dbReference>
<accession>A0A914DHQ5</accession>
<sequence>MVMVVIMEVIIGLIMVAIPGATITHTIELMEVVMEIMEVVMEIMVLAMAATSPTMAFYTTVTAIRTLMMEHTIAVIPLAWENNFRKKLL</sequence>
<keyword evidence="1" id="KW-0812">Transmembrane</keyword>
<reference evidence="3" key="1">
    <citation type="submission" date="2022-11" db="UniProtKB">
        <authorList>
            <consortium name="WormBaseParasite"/>
        </authorList>
    </citation>
    <scope>IDENTIFICATION</scope>
</reference>
<dbReference type="AlphaFoldDB" id="A0A914DHQ5"/>
<evidence type="ECO:0000313" key="2">
    <source>
        <dbReference type="Proteomes" id="UP000887540"/>
    </source>
</evidence>
<evidence type="ECO:0000256" key="1">
    <source>
        <dbReference type="SAM" id="Phobius"/>
    </source>
</evidence>
<proteinExistence type="predicted"/>
<protein>
    <submittedName>
        <fullName evidence="3">Secreted protein</fullName>
    </submittedName>
</protein>
<feature type="transmembrane region" description="Helical" evidence="1">
    <location>
        <begin position="6"/>
        <end position="27"/>
    </location>
</feature>
<evidence type="ECO:0000313" key="3">
    <source>
        <dbReference type="WBParaSite" id="ACRNAN_scaffold26399.g32358.t1"/>
    </source>
</evidence>
<dbReference type="WBParaSite" id="ACRNAN_scaffold26399.g32358.t1">
    <property type="protein sequence ID" value="ACRNAN_scaffold26399.g32358.t1"/>
    <property type="gene ID" value="ACRNAN_scaffold26399.g32358"/>
</dbReference>
<keyword evidence="1" id="KW-0472">Membrane</keyword>
<keyword evidence="2" id="KW-1185">Reference proteome</keyword>
<name>A0A914DHQ5_9BILA</name>
<keyword evidence="1" id="KW-1133">Transmembrane helix</keyword>